<dbReference type="EMBL" id="BPFZ01000010">
    <property type="protein sequence ID" value="GIU67507.1"/>
    <property type="molecule type" value="Genomic_DNA"/>
</dbReference>
<comment type="caution">
    <text evidence="8">The sequence shown here is derived from an EMBL/GenBank/DDBJ whole genome shotgun (WGS) entry which is preliminary data.</text>
</comment>
<protein>
    <recommendedName>
        <fullName evidence="7">Phosphatidylglycerol--prolipoprotein diacylglyceryl transferase</fullName>
        <ecNumber evidence="7">2.5.1.145</ecNumber>
    </recommendedName>
</protein>
<dbReference type="InterPro" id="IPR001640">
    <property type="entry name" value="Lgt"/>
</dbReference>
<comment type="catalytic activity">
    <reaction evidence="7">
        <text>L-cysteinyl-[prolipoprotein] + a 1,2-diacyl-sn-glycero-3-phospho-(1'-sn-glycerol) = an S-1,2-diacyl-sn-glyceryl-L-cysteinyl-[prolipoprotein] + sn-glycerol 1-phosphate + H(+)</text>
        <dbReference type="Rhea" id="RHEA:56712"/>
        <dbReference type="Rhea" id="RHEA-COMP:14679"/>
        <dbReference type="Rhea" id="RHEA-COMP:14680"/>
        <dbReference type="ChEBI" id="CHEBI:15378"/>
        <dbReference type="ChEBI" id="CHEBI:29950"/>
        <dbReference type="ChEBI" id="CHEBI:57685"/>
        <dbReference type="ChEBI" id="CHEBI:64716"/>
        <dbReference type="ChEBI" id="CHEBI:140658"/>
        <dbReference type="EC" id="2.5.1.145"/>
    </reaction>
</comment>
<keyword evidence="2 7" id="KW-1003">Cell membrane</keyword>
<dbReference type="NCBIfam" id="TIGR00544">
    <property type="entry name" value="lgt"/>
    <property type="match status" value="1"/>
</dbReference>
<evidence type="ECO:0000256" key="7">
    <source>
        <dbReference type="HAMAP-Rule" id="MF_01147"/>
    </source>
</evidence>
<name>A0ABQ4PWW4_9PROT</name>
<dbReference type="Proteomes" id="UP001161064">
    <property type="component" value="Unassembled WGS sequence"/>
</dbReference>
<feature type="transmembrane region" description="Helical" evidence="7">
    <location>
        <begin position="257"/>
        <end position="275"/>
    </location>
</feature>
<evidence type="ECO:0000256" key="6">
    <source>
        <dbReference type="ARBA" id="ARBA00023136"/>
    </source>
</evidence>
<evidence type="ECO:0000256" key="2">
    <source>
        <dbReference type="ARBA" id="ARBA00022475"/>
    </source>
</evidence>
<dbReference type="Pfam" id="PF01790">
    <property type="entry name" value="LGT"/>
    <property type="match status" value="1"/>
</dbReference>
<sequence>MLDLAIPFPDISPFVFQLPQLDLGGFTLGPFGLRWYALAYIAGLVLGWRMIVGLVNKPGLWGGVSPLNEEDIDDFLFYATLGVLLGGRIGYVMLYRPEMLSDPLSVLRVWEGGMSFHGGFLGVCLAVIGVALARRKSILALGDAVAVGAPIGQFFGRIANFINQELWGRPTDVSWAFIFKSDPDALARHPSQLYQAGLEGIVLFLILQIGVARFKMLHRPGLATGVFITGYGVMRWIGEQFREPDASLILNLTRGEFYSLPMIIIGIGILIVVSLRKPNSQSNPSA</sequence>
<dbReference type="RefSeq" id="WP_284360433.1">
    <property type="nucleotide sequence ID" value="NZ_BPFZ01000010.1"/>
</dbReference>
<feature type="binding site" evidence="7">
    <location>
        <position position="157"/>
    </location>
    <ligand>
        <name>a 1,2-diacyl-sn-glycero-3-phospho-(1'-sn-glycerol)</name>
        <dbReference type="ChEBI" id="CHEBI:64716"/>
    </ligand>
</feature>
<keyword evidence="9" id="KW-1185">Reference proteome</keyword>
<keyword evidence="3 7" id="KW-0808">Transferase</keyword>
<evidence type="ECO:0000313" key="9">
    <source>
        <dbReference type="Proteomes" id="UP001161064"/>
    </source>
</evidence>
<comment type="subcellular location">
    <subcellularLocation>
        <location evidence="7">Cell membrane</location>
        <topology evidence="7">Multi-pass membrane protein</topology>
    </subcellularLocation>
</comment>
<comment type="pathway">
    <text evidence="7">Protein modification; lipoprotein biosynthesis (diacylglyceryl transfer).</text>
</comment>
<dbReference type="GO" id="GO:0016740">
    <property type="term" value="F:transferase activity"/>
    <property type="evidence" value="ECO:0007669"/>
    <property type="project" value="UniProtKB-KW"/>
</dbReference>
<proteinExistence type="inferred from homology"/>
<dbReference type="EC" id="2.5.1.145" evidence="7"/>
<feature type="transmembrane region" description="Helical" evidence="7">
    <location>
        <begin position="35"/>
        <end position="55"/>
    </location>
</feature>
<evidence type="ECO:0000313" key="8">
    <source>
        <dbReference type="EMBL" id="GIU67507.1"/>
    </source>
</evidence>
<reference evidence="8" key="2">
    <citation type="journal article" date="2023" name="ISME Commun">
        <title>Characterization of a bloom-associated alphaproteobacterial lineage, 'Candidatus Phycosocius': insights into freshwater algal-bacterial interactions.</title>
        <authorList>
            <person name="Tanabe Y."/>
            <person name="Yamaguchi H."/>
            <person name="Yoshida M."/>
            <person name="Kai A."/>
            <person name="Okazaki Y."/>
        </authorList>
    </citation>
    <scope>NUCLEOTIDE SEQUENCE</scope>
    <source>
        <strain evidence="8">BOTRYCO-1</strain>
    </source>
</reference>
<keyword evidence="5 7" id="KW-1133">Transmembrane helix</keyword>
<dbReference type="PANTHER" id="PTHR30589:SF0">
    <property type="entry name" value="PHOSPHATIDYLGLYCEROL--PROLIPOPROTEIN DIACYLGLYCERYL TRANSFERASE"/>
    <property type="match status" value="1"/>
</dbReference>
<evidence type="ECO:0000256" key="3">
    <source>
        <dbReference type="ARBA" id="ARBA00022679"/>
    </source>
</evidence>
<organism evidence="8 9">
    <name type="scientific">Candidatus Phycosocius spiralis</name>
    <dbReference type="NCBI Taxonomy" id="2815099"/>
    <lineage>
        <taxon>Bacteria</taxon>
        <taxon>Pseudomonadati</taxon>
        <taxon>Pseudomonadota</taxon>
        <taxon>Alphaproteobacteria</taxon>
        <taxon>Caulobacterales</taxon>
        <taxon>Caulobacterales incertae sedis</taxon>
        <taxon>Candidatus Phycosocius</taxon>
    </lineage>
</organism>
<feature type="transmembrane region" description="Helical" evidence="7">
    <location>
        <begin position="75"/>
        <end position="94"/>
    </location>
</feature>
<reference evidence="8" key="1">
    <citation type="submission" date="2021-05" db="EMBL/GenBank/DDBJ databases">
        <authorList>
            <person name="Tanabe Y."/>
        </authorList>
    </citation>
    <scope>NUCLEOTIDE SEQUENCE</scope>
    <source>
        <strain evidence="8">BOTRYCO-1</strain>
    </source>
</reference>
<dbReference type="PANTHER" id="PTHR30589">
    <property type="entry name" value="PROLIPOPROTEIN DIACYLGLYCERYL TRANSFERASE"/>
    <property type="match status" value="1"/>
</dbReference>
<feature type="transmembrane region" description="Helical" evidence="7">
    <location>
        <begin position="221"/>
        <end position="237"/>
    </location>
</feature>
<feature type="transmembrane region" description="Helical" evidence="7">
    <location>
        <begin position="114"/>
        <end position="133"/>
    </location>
</feature>
<comment type="function">
    <text evidence="7">Catalyzes the transfer of the diacylglyceryl group from phosphatidylglycerol to the sulfhydryl group of the N-terminal cysteine of a prolipoprotein, the first step in the formation of mature lipoproteins.</text>
</comment>
<evidence type="ECO:0000256" key="5">
    <source>
        <dbReference type="ARBA" id="ARBA00022989"/>
    </source>
</evidence>
<evidence type="ECO:0000256" key="1">
    <source>
        <dbReference type="ARBA" id="ARBA00007150"/>
    </source>
</evidence>
<evidence type="ECO:0000256" key="4">
    <source>
        <dbReference type="ARBA" id="ARBA00022692"/>
    </source>
</evidence>
<keyword evidence="4 7" id="KW-0812">Transmembrane</keyword>
<dbReference type="PROSITE" id="PS01311">
    <property type="entry name" value="LGT"/>
    <property type="match status" value="1"/>
</dbReference>
<gene>
    <name evidence="7 8" type="primary">lgt</name>
    <name evidence="8" type="ORF">PsB1_1661</name>
</gene>
<accession>A0ABQ4PWW4</accession>
<dbReference type="HAMAP" id="MF_01147">
    <property type="entry name" value="Lgt"/>
    <property type="match status" value="1"/>
</dbReference>
<keyword evidence="6 7" id="KW-0472">Membrane</keyword>
<feature type="transmembrane region" description="Helical" evidence="7">
    <location>
        <begin position="140"/>
        <end position="162"/>
    </location>
</feature>
<feature type="transmembrane region" description="Helical" evidence="7">
    <location>
        <begin position="193"/>
        <end position="214"/>
    </location>
</feature>
<comment type="similarity">
    <text evidence="1 7">Belongs to the Lgt family.</text>
</comment>